<keyword evidence="3" id="KW-1185">Reference proteome</keyword>
<feature type="compositionally biased region" description="Polar residues" evidence="1">
    <location>
        <begin position="174"/>
        <end position="184"/>
    </location>
</feature>
<reference evidence="3" key="1">
    <citation type="journal article" date="2010" name="Nature">
        <title>The Amphimedon queenslandica genome and the evolution of animal complexity.</title>
        <authorList>
            <person name="Srivastava M."/>
            <person name="Simakov O."/>
            <person name="Chapman J."/>
            <person name="Fahey B."/>
            <person name="Gauthier M.E."/>
            <person name="Mitros T."/>
            <person name="Richards G.S."/>
            <person name="Conaco C."/>
            <person name="Dacre M."/>
            <person name="Hellsten U."/>
            <person name="Larroux C."/>
            <person name="Putnam N.H."/>
            <person name="Stanke M."/>
            <person name="Adamska M."/>
            <person name="Darling A."/>
            <person name="Degnan S.M."/>
            <person name="Oakley T.H."/>
            <person name="Plachetzki D.C."/>
            <person name="Zhai Y."/>
            <person name="Adamski M."/>
            <person name="Calcino A."/>
            <person name="Cummins S.F."/>
            <person name="Goodstein D.M."/>
            <person name="Harris C."/>
            <person name="Jackson D.J."/>
            <person name="Leys S.P."/>
            <person name="Shu S."/>
            <person name="Woodcroft B.J."/>
            <person name="Vervoort M."/>
            <person name="Kosik K.S."/>
            <person name="Manning G."/>
            <person name="Degnan B.M."/>
            <person name="Rokhsar D.S."/>
        </authorList>
    </citation>
    <scope>NUCLEOTIDE SEQUENCE [LARGE SCALE GENOMIC DNA]</scope>
</reference>
<proteinExistence type="predicted"/>
<name>A0AAN0J5B4_AMPQE</name>
<feature type="region of interest" description="Disordered" evidence="1">
    <location>
        <begin position="504"/>
        <end position="558"/>
    </location>
</feature>
<feature type="region of interest" description="Disordered" evidence="1">
    <location>
        <begin position="225"/>
        <end position="244"/>
    </location>
</feature>
<dbReference type="GeneID" id="100640162"/>
<feature type="compositionally biased region" description="Low complexity" evidence="1">
    <location>
        <begin position="533"/>
        <end position="542"/>
    </location>
</feature>
<dbReference type="Proteomes" id="UP000007879">
    <property type="component" value="Unassembled WGS sequence"/>
</dbReference>
<dbReference type="PANTHER" id="PTHR21696:SF2">
    <property type="entry name" value="PROTEIN UNC-79 HOMOLOG"/>
    <property type="match status" value="1"/>
</dbReference>
<organism evidence="2 3">
    <name type="scientific">Amphimedon queenslandica</name>
    <name type="common">Sponge</name>
    <dbReference type="NCBI Taxonomy" id="400682"/>
    <lineage>
        <taxon>Eukaryota</taxon>
        <taxon>Metazoa</taxon>
        <taxon>Porifera</taxon>
        <taxon>Demospongiae</taxon>
        <taxon>Heteroscleromorpha</taxon>
        <taxon>Haplosclerida</taxon>
        <taxon>Niphatidae</taxon>
        <taxon>Amphimedon</taxon>
    </lineage>
</organism>
<evidence type="ECO:0000313" key="2">
    <source>
        <dbReference type="EnsemblMetazoa" id="XP_019851936.1"/>
    </source>
</evidence>
<evidence type="ECO:0000313" key="3">
    <source>
        <dbReference type="Proteomes" id="UP000007879"/>
    </source>
</evidence>
<reference evidence="2" key="2">
    <citation type="submission" date="2024-06" db="UniProtKB">
        <authorList>
            <consortium name="EnsemblMetazoa"/>
        </authorList>
    </citation>
    <scope>IDENTIFICATION</scope>
</reference>
<dbReference type="KEGG" id="aqu:100640162"/>
<accession>A0AAN0J5B4</accession>
<feature type="region of interest" description="Disordered" evidence="1">
    <location>
        <begin position="136"/>
        <end position="204"/>
    </location>
</feature>
<dbReference type="InterPro" id="IPR024855">
    <property type="entry name" value="UNC79"/>
</dbReference>
<protein>
    <submittedName>
        <fullName evidence="2">Uncharacterized protein</fullName>
    </submittedName>
</protein>
<dbReference type="PANTHER" id="PTHR21696">
    <property type="entry name" value="PROTEIN UNC-79 HOMOLOG"/>
    <property type="match status" value="1"/>
</dbReference>
<dbReference type="AlphaFoldDB" id="A0AAN0J5B4"/>
<dbReference type="RefSeq" id="XP_019851936.1">
    <property type="nucleotide sequence ID" value="XM_019996377.1"/>
</dbReference>
<dbReference type="EnsemblMetazoa" id="XM_019996377.1">
    <property type="protein sequence ID" value="XP_019851936.1"/>
    <property type="gene ID" value="LOC100640162"/>
</dbReference>
<sequence>MEGTDTLQVIVQMNNTLPRYILMLDIWCSQVGTGMEMVLDRSSLSYEVLQKYLVFMLETDWKTDHSLHDHHTTTTNTCIFCQAISLWFSLSLRIIKDYINEEEERDDVPDGCSTPVLPKRGRVSIKFAIPTLKRKHTQPDLGSTSSAAQDDYDDQWGEGGAGFEPPNRKKGSIFSKSSADTANTEPLEEEVNKPSPPTFMHRDRRPPIMTRYSVSEFELLSSVASTPTGGGAATPTGHTSSKQPEVTSNLYKIFKLSVKKLNNSYHPDTILQIIHNIHLLVTRGHVLNGGDGVLSVVEDSQHLVERLWRIMECEVSYVHQHCVDLLLAVQDGLFSIDGAVNSVQSCYLWRLLHDGLSNKKWTILFKTADKLTMMLQYISRHEVPVYILKLQPHTELILGYGFCKMIRLVQDKDTRVSTRVQYCLNNMKQRAFEVVRGFMLTLFTKCPIYRGLVLQSLSLLKNSVTSFPFLSIEFFFKLLKEENPNMEELLPQHSQFSKKVSDASVLSGSGRGPRPSTASSAFSAPGYDEEDNNNTNNTSTDTAQLHCDTLPDPPPGSGRSMPGRFLLTILTQFAERNIFLYLFRQNFNNDSVLTGVYTSLSVSQPLGGGAVGGAGGREEEEEVDSSGLLSVASPVTYLLEDVTVATHFTQEITIQSLVNLAKYLELIPESFSSLFWNLTNLDCFLKQLKEHPIVLHGSFNAVLRVIIKLLKFCDSNNFTYNAASSITLGAILTEFPDIIMEGLHNVYIPAGGIVSLVGAWHKAFFHYPSAKRREVAKKFLLLKSLIEEFSEGLSHNSSVLPDNLINLCQSFVILLNEYVYFGYIETLWEKRVYTQQLLDQEIQDIQLSSLVNSCEGIEVAFNNALRYAVNYLASELSQAPQEISCQVKLSVSQLVVLRVNRSNYPIDIIRRIVEGQYSLSWVEKSQKIRNIRSADHHSVDMHPGDNINPLMLLGWLFLGSLCHNSVHSAVIRGGIHKMERVLSTECEILLRLASPINKVVSNILHLVIRALQGLTDRNQYYGFNCILCFCTIWTVYMELHINDAVPEIVNSWRMIVDIILDLPTKQGMLMCKPDIVGVFCNQTLIPLKKATSGISSFSLLLPTWKRVINMLPNPEEAELADYACVNEIGMDLWFREMLKKFHELESQYLST</sequence>
<evidence type="ECO:0000256" key="1">
    <source>
        <dbReference type="SAM" id="MobiDB-lite"/>
    </source>
</evidence>
<feature type="compositionally biased region" description="Low complexity" evidence="1">
    <location>
        <begin position="225"/>
        <end position="241"/>
    </location>
</feature>